<reference evidence="5" key="1">
    <citation type="submission" date="2017-02" db="UniProtKB">
        <authorList>
            <consortium name="WormBaseParasite"/>
        </authorList>
    </citation>
    <scope>IDENTIFICATION</scope>
</reference>
<evidence type="ECO:0000256" key="2">
    <source>
        <dbReference type="SAM" id="SignalP"/>
    </source>
</evidence>
<feature type="domain" description="Chondroitin proteoglycan 4" evidence="3">
    <location>
        <begin position="69"/>
        <end position="163"/>
    </location>
</feature>
<dbReference type="InterPro" id="IPR029153">
    <property type="entry name" value="CPG4"/>
</dbReference>
<proteinExistence type="predicted"/>
<feature type="chain" id="PRO_5005892319" evidence="2">
    <location>
        <begin position="21"/>
        <end position="322"/>
    </location>
</feature>
<evidence type="ECO:0000259" key="3">
    <source>
        <dbReference type="Pfam" id="PF15481"/>
    </source>
</evidence>
<feature type="region of interest" description="Disordered" evidence="1">
    <location>
        <begin position="285"/>
        <end position="322"/>
    </location>
</feature>
<dbReference type="Pfam" id="PF15481">
    <property type="entry name" value="CPG4"/>
    <property type="match status" value="1"/>
</dbReference>
<dbReference type="PANTHER" id="PTHR37442">
    <property type="entry name" value="F18A1.7 PROTEIN-RELATED"/>
    <property type="match status" value="1"/>
</dbReference>
<evidence type="ECO:0000313" key="4">
    <source>
        <dbReference type="Proteomes" id="UP000038045"/>
    </source>
</evidence>
<name>A0A0N4ZUB7_PARTI</name>
<sequence>MMKPIFLLLTINLFYLQNHCYKISPLDVKDSFINEVVDQEHSSHDIKETDIFSDIHDVKVEEEYTGPDECLHFCNSEIIGIVKTALSLSMKISEKYESICSDYQVAKSCMEKRPQCPSQKFFITSTSGIKYMCEEQKNAFDHNIHCINDWFQYSNYECETICMASNLINGLSLKKMFQQDFRFLEMFDPYVAKISVNEMCRVGECMLLCYKQKLDTRCDGVAGSILAEAVLRPIADIQAVTGPITPMVSSVIPMKCAFLHDAQHMSKLRIDDNLNKEIATKYRLQKELPKEKNNKDDVPDIPDPFISNPDKDSPLGIYDEEK</sequence>
<dbReference type="AlphaFoldDB" id="A0A0N4ZUB7"/>
<feature type="compositionally biased region" description="Basic and acidic residues" evidence="1">
    <location>
        <begin position="285"/>
        <end position="298"/>
    </location>
</feature>
<dbReference type="STRING" id="131310.A0A0N4ZUB7"/>
<protein>
    <submittedName>
        <fullName evidence="5">CPG4 domain-containing protein</fullName>
    </submittedName>
</protein>
<dbReference type="Proteomes" id="UP000038045">
    <property type="component" value="Unplaced"/>
</dbReference>
<evidence type="ECO:0000313" key="5">
    <source>
        <dbReference type="WBParaSite" id="PTRK_0001218000.1"/>
    </source>
</evidence>
<dbReference type="PANTHER" id="PTHR37442:SF2">
    <property type="entry name" value="CHONDROITIN PROTEOGLYCAN 4"/>
    <property type="match status" value="1"/>
</dbReference>
<feature type="signal peptide" evidence="2">
    <location>
        <begin position="1"/>
        <end position="20"/>
    </location>
</feature>
<organism evidence="4 5">
    <name type="scientific">Parastrongyloides trichosuri</name>
    <name type="common">Possum-specific nematode worm</name>
    <dbReference type="NCBI Taxonomy" id="131310"/>
    <lineage>
        <taxon>Eukaryota</taxon>
        <taxon>Metazoa</taxon>
        <taxon>Ecdysozoa</taxon>
        <taxon>Nematoda</taxon>
        <taxon>Chromadorea</taxon>
        <taxon>Rhabditida</taxon>
        <taxon>Tylenchina</taxon>
        <taxon>Panagrolaimomorpha</taxon>
        <taxon>Strongyloidoidea</taxon>
        <taxon>Strongyloididae</taxon>
        <taxon>Parastrongyloides</taxon>
    </lineage>
</organism>
<evidence type="ECO:0000256" key="1">
    <source>
        <dbReference type="SAM" id="MobiDB-lite"/>
    </source>
</evidence>
<keyword evidence="2" id="KW-0732">Signal</keyword>
<accession>A0A0N4ZUB7</accession>
<keyword evidence="4" id="KW-1185">Reference proteome</keyword>
<dbReference type="WBParaSite" id="PTRK_0001218000.1">
    <property type="protein sequence ID" value="PTRK_0001218000.1"/>
    <property type="gene ID" value="PTRK_0001218000"/>
</dbReference>
<dbReference type="InterPro" id="IPR053123">
    <property type="entry name" value="CPG4-like"/>
</dbReference>